<dbReference type="AlphaFoldDB" id="A0A9P6E7T7"/>
<name>A0A9P6E7T7_9AGAR</name>
<gene>
    <name evidence="2" type="ORF">CPB83DRAFT_639624</name>
</gene>
<feature type="compositionally biased region" description="Polar residues" evidence="1">
    <location>
        <begin position="929"/>
        <end position="940"/>
    </location>
</feature>
<feature type="compositionally biased region" description="Low complexity" evidence="1">
    <location>
        <begin position="870"/>
        <end position="881"/>
    </location>
</feature>
<feature type="region of interest" description="Disordered" evidence="1">
    <location>
        <begin position="918"/>
        <end position="947"/>
    </location>
</feature>
<evidence type="ECO:0000256" key="1">
    <source>
        <dbReference type="SAM" id="MobiDB-lite"/>
    </source>
</evidence>
<proteinExistence type="predicted"/>
<feature type="region of interest" description="Disordered" evidence="1">
    <location>
        <begin position="35"/>
        <end position="56"/>
    </location>
</feature>
<accession>A0A9P6E7T7</accession>
<evidence type="ECO:0000313" key="3">
    <source>
        <dbReference type="Proteomes" id="UP000807306"/>
    </source>
</evidence>
<sequence>MILDYRGTVCVTLPIPNRVNAKTLFGLHKDRLPSTHHGQTDLHAVHPPQSLPTPSETETMKLEERLYSYSGYDYPPAVQSAMVPRLPPFFVRSSRIVATHEHILELWSPNSTTTPFYPGGYDRTAPPETPPIKRADGHLGRFDATISPQHFNSSSPWMPFIRRDSAGGGVECEHPRLKMVISRTQDSGHMHPAYVLSMSRRVRELEDSIDALRKRVPENHYVWLFKPPFDVTSDAISSLSDDQPFTYLVDCVATLRRSIKHAAAWVDFAGKRYDSSGSRRPEAEGIERPQSHNSLIVVVDADEGYMGFWANNCESEKVEWFLKHRIPCYIVHEVDTAADHERIRHLDKSGSYTMGTAAESLRSFANLFDMAFTAAGGVLRDAESSLGIFKTIHPSRRADRLAASPNLQDVQDADFSDPETSRTNFSVAYSQKEGFVIPPKILPTLTKKWSFWIEDLNEVYFPIFREVGKEGRKNYDGVRYYDRQLQRCLLLKETPPPMINYVADPNIFGTIAPDIPYIHIQDGKDIRYAKRSLWMYPTEKADPIMVGASYTLPTPRPTRQFDVEPRLVAPLPSTPPTPTASPKPLLEIQTTQLPKRTTILDSPGVSSGSESDFYMDVDSAPLSQPASDIPQPNEASQSIKRPQLTTTILNAPTQPASMRLQKALPSRYLTLQAPRSAKFEARPATNAMVVDPVHEALSKHQTIVPVNDIIGIKTHSQWLIISNISGMRVWGDVVRLTKAILRGNNMDGLRTIVRTDEHKDGTTTQVFWFAFNTPKQAAHFRGLISSRKLLDGPYFRCDFVSGDDFSRACGESTDRWSAKGGYFEGLNDNSPFSQPPLRSRRNEDRPKKARKLSPSPRNARPIISKPKNPSYSNIPASSSSSLHRPPGFSGNSSSSTFTSATFTFSQSMLSSRDLRRTTLSQVRAPPPSSERTVPTASLLSRISDAPGPSEFALTLADRLSEPAKPPILPACYPKPRQDHQGYRRRT</sequence>
<dbReference type="EMBL" id="MU157904">
    <property type="protein sequence ID" value="KAF9524136.1"/>
    <property type="molecule type" value="Genomic_DNA"/>
</dbReference>
<reference evidence="2" key="1">
    <citation type="submission" date="2020-11" db="EMBL/GenBank/DDBJ databases">
        <authorList>
            <consortium name="DOE Joint Genome Institute"/>
            <person name="Ahrendt S."/>
            <person name="Riley R."/>
            <person name="Andreopoulos W."/>
            <person name="Labutti K."/>
            <person name="Pangilinan J."/>
            <person name="Ruiz-Duenas F.J."/>
            <person name="Barrasa J.M."/>
            <person name="Sanchez-Garcia M."/>
            <person name="Camarero S."/>
            <person name="Miyauchi S."/>
            <person name="Serrano A."/>
            <person name="Linde D."/>
            <person name="Babiker R."/>
            <person name="Drula E."/>
            <person name="Ayuso-Fernandez I."/>
            <person name="Pacheco R."/>
            <person name="Padilla G."/>
            <person name="Ferreira P."/>
            <person name="Barriuso J."/>
            <person name="Kellner H."/>
            <person name="Castanera R."/>
            <person name="Alfaro M."/>
            <person name="Ramirez L."/>
            <person name="Pisabarro A.G."/>
            <person name="Kuo A."/>
            <person name="Tritt A."/>
            <person name="Lipzen A."/>
            <person name="He G."/>
            <person name="Yan M."/>
            <person name="Ng V."/>
            <person name="Cullen D."/>
            <person name="Martin F."/>
            <person name="Rosso M.-N."/>
            <person name="Henrissat B."/>
            <person name="Hibbett D."/>
            <person name="Martinez A.T."/>
            <person name="Grigoriev I.V."/>
        </authorList>
    </citation>
    <scope>NUCLEOTIDE SEQUENCE</scope>
    <source>
        <strain evidence="2">CBS 506.95</strain>
    </source>
</reference>
<comment type="caution">
    <text evidence="2">The sequence shown here is derived from an EMBL/GenBank/DDBJ whole genome shotgun (WGS) entry which is preliminary data.</text>
</comment>
<feature type="compositionally biased region" description="Basic and acidic residues" evidence="1">
    <location>
        <begin position="35"/>
        <end position="44"/>
    </location>
</feature>
<dbReference type="Proteomes" id="UP000807306">
    <property type="component" value="Unassembled WGS sequence"/>
</dbReference>
<feature type="region of interest" description="Disordered" evidence="1">
    <location>
        <begin position="826"/>
        <end position="896"/>
    </location>
</feature>
<organism evidence="2 3">
    <name type="scientific">Crepidotus variabilis</name>
    <dbReference type="NCBI Taxonomy" id="179855"/>
    <lineage>
        <taxon>Eukaryota</taxon>
        <taxon>Fungi</taxon>
        <taxon>Dikarya</taxon>
        <taxon>Basidiomycota</taxon>
        <taxon>Agaricomycotina</taxon>
        <taxon>Agaricomycetes</taxon>
        <taxon>Agaricomycetidae</taxon>
        <taxon>Agaricales</taxon>
        <taxon>Agaricineae</taxon>
        <taxon>Crepidotaceae</taxon>
        <taxon>Crepidotus</taxon>
    </lineage>
</organism>
<feature type="compositionally biased region" description="Basic and acidic residues" evidence="1">
    <location>
        <begin position="975"/>
        <end position="986"/>
    </location>
</feature>
<protein>
    <submittedName>
        <fullName evidence="2">Uncharacterized protein</fullName>
    </submittedName>
</protein>
<feature type="region of interest" description="Disordered" evidence="1">
    <location>
        <begin position="963"/>
        <end position="986"/>
    </location>
</feature>
<keyword evidence="3" id="KW-1185">Reference proteome</keyword>
<evidence type="ECO:0000313" key="2">
    <source>
        <dbReference type="EMBL" id="KAF9524136.1"/>
    </source>
</evidence>
<dbReference type="OrthoDB" id="3066419at2759"/>